<dbReference type="Pfam" id="PF07023">
    <property type="entry name" value="DUF1315"/>
    <property type="match status" value="1"/>
</dbReference>
<proteinExistence type="predicted"/>
<name>A0ABQ3L198_9ALTE</name>
<dbReference type="InterPro" id="IPR009749">
    <property type="entry name" value="DUF1315"/>
</dbReference>
<dbReference type="EMBL" id="BNAO01000008">
    <property type="protein sequence ID" value="GHG75022.1"/>
    <property type="molecule type" value="Genomic_DNA"/>
</dbReference>
<evidence type="ECO:0000313" key="2">
    <source>
        <dbReference type="Proteomes" id="UP000659697"/>
    </source>
</evidence>
<accession>A0ABQ3L198</accession>
<sequence>MDFTSLVSAMAPETYEKLADAVATGRWADGTALSDEQKAQTLQLVMAYQSKILKSEDIFTVGPDGQIVHKSKAELKKQFSDPAAIARFTHDDL</sequence>
<keyword evidence="2" id="KW-1185">Reference proteome</keyword>
<dbReference type="RefSeq" id="WP_189433746.1">
    <property type="nucleotide sequence ID" value="NZ_BNAO01000008.1"/>
</dbReference>
<comment type="caution">
    <text evidence="1">The sequence shown here is derived from an EMBL/GenBank/DDBJ whole genome shotgun (WGS) entry which is preliminary data.</text>
</comment>
<evidence type="ECO:0000313" key="1">
    <source>
        <dbReference type="EMBL" id="GHG75022.1"/>
    </source>
</evidence>
<dbReference type="Proteomes" id="UP000659697">
    <property type="component" value="Unassembled WGS sequence"/>
</dbReference>
<organism evidence="1 2">
    <name type="scientific">Alishewanella longhuensis</name>
    <dbReference type="NCBI Taxonomy" id="1091037"/>
    <lineage>
        <taxon>Bacteria</taxon>
        <taxon>Pseudomonadati</taxon>
        <taxon>Pseudomonadota</taxon>
        <taxon>Gammaproteobacteria</taxon>
        <taxon>Alteromonadales</taxon>
        <taxon>Alteromonadaceae</taxon>
        <taxon>Alishewanella</taxon>
    </lineage>
</organism>
<protein>
    <submittedName>
        <fullName evidence="1">Transcriptional regulator</fullName>
    </submittedName>
</protein>
<gene>
    <name evidence="1" type="ORF">GCM10010919_28940</name>
</gene>
<reference evidence="2" key="1">
    <citation type="journal article" date="2019" name="Int. J. Syst. Evol. Microbiol.">
        <title>The Global Catalogue of Microorganisms (GCM) 10K type strain sequencing project: providing services to taxonomists for standard genome sequencing and annotation.</title>
        <authorList>
            <consortium name="The Broad Institute Genomics Platform"/>
            <consortium name="The Broad Institute Genome Sequencing Center for Infectious Disease"/>
            <person name="Wu L."/>
            <person name="Ma J."/>
        </authorList>
    </citation>
    <scope>NUCLEOTIDE SEQUENCE [LARGE SCALE GENOMIC DNA]</scope>
    <source>
        <strain evidence="2">CGMCC 1.7003</strain>
    </source>
</reference>